<evidence type="ECO:0000313" key="3">
    <source>
        <dbReference type="EMBL" id="VAW95686.1"/>
    </source>
</evidence>
<gene>
    <name evidence="3" type="ORF">MNBD_GAMMA22-1837</name>
</gene>
<feature type="domain" description="DUF6866" evidence="1">
    <location>
        <begin position="14"/>
        <end position="165"/>
    </location>
</feature>
<name>A0A3B1ASJ4_9ZZZZ</name>
<organism evidence="3">
    <name type="scientific">hydrothermal vent metagenome</name>
    <dbReference type="NCBI Taxonomy" id="652676"/>
    <lineage>
        <taxon>unclassified sequences</taxon>
        <taxon>metagenomes</taxon>
        <taxon>ecological metagenomes</taxon>
    </lineage>
</organism>
<accession>A0A3B1ASJ4</accession>
<dbReference type="InterPro" id="IPR049199">
    <property type="entry name" value="DUF6866_N"/>
</dbReference>
<dbReference type="InterPro" id="IPR049200">
    <property type="entry name" value="DUF6866_C"/>
</dbReference>
<dbReference type="Pfam" id="PF21740">
    <property type="entry name" value="DUF6866_C"/>
    <property type="match status" value="1"/>
</dbReference>
<protein>
    <submittedName>
        <fullName evidence="3">Uncharacterized protein</fullName>
    </submittedName>
</protein>
<evidence type="ECO:0000259" key="1">
    <source>
        <dbReference type="Pfam" id="PF21739"/>
    </source>
</evidence>
<dbReference type="InterPro" id="IPR054640">
    <property type="entry name" value="Sfum_1244-like"/>
</dbReference>
<dbReference type="EMBL" id="UOFS01000024">
    <property type="protein sequence ID" value="VAW95686.1"/>
    <property type="molecule type" value="Genomic_DNA"/>
</dbReference>
<proteinExistence type="predicted"/>
<dbReference type="AlphaFoldDB" id="A0A3B1ASJ4"/>
<reference evidence="3" key="1">
    <citation type="submission" date="2018-06" db="EMBL/GenBank/DDBJ databases">
        <authorList>
            <person name="Zhirakovskaya E."/>
        </authorList>
    </citation>
    <scope>NUCLEOTIDE SEQUENCE</scope>
</reference>
<sequence length="353" mass="41093">MTVQNSTTFDINPLLSNIQLNCNIADAKYAGNFTMCIYLLKMREYFRWEKGFTYSSSLPQSEIGQWLIKREALWSDLEDQDFNSLEINNATVDPFDTQQVNKHLVPNGFIYSAGLGQQAKPHFFLGELEQHKIINGYNIYISNKEYARELSAYPAMSIGKDIFIRRESLRRMLWEKLETWRWNKPQNAMASALSYYDFDNNVEQALDTMTSVEIETTTLHEIGEIKASEILDSQWHDLMLSLPRCKAEIMLRAVRDHLADSLSTIPNLIKNNQTASLHFYFANFTLMRKQLFPSLMNEYQKWLETDDNSTILDYVLTSQQHWLNIANSAIALYQQHQKNAHTSIELMIQDNIL</sequence>
<evidence type="ECO:0000259" key="2">
    <source>
        <dbReference type="Pfam" id="PF21740"/>
    </source>
</evidence>
<dbReference type="NCBIfam" id="NF045620">
    <property type="entry name" value="Sfum_1244_fam"/>
    <property type="match status" value="1"/>
</dbReference>
<dbReference type="Pfam" id="PF21739">
    <property type="entry name" value="DUF6866_N"/>
    <property type="match status" value="1"/>
</dbReference>
<feature type="domain" description="DUF6866" evidence="2">
    <location>
        <begin position="170"/>
        <end position="350"/>
    </location>
</feature>